<dbReference type="GeneID" id="66885566"/>
<proteinExistence type="predicted"/>
<comment type="caution">
    <text evidence="1">The sequence shown here is derived from an EMBL/GenBank/DDBJ whole genome shotgun (WGS) entry which is preliminary data.</text>
</comment>
<reference evidence="1 2" key="1">
    <citation type="submission" date="2012-07" db="EMBL/GenBank/DDBJ databases">
        <authorList>
            <person name="Moroni P."/>
            <person name="Richards V.P."/>
            <person name="Durkin S.A.S."/>
            <person name="Kim M."/>
            <person name="Pavinski Bitar P.D."/>
            <person name="Stanhope M.J."/>
            <person name="Town C.D."/>
            <person name="Zadoks R.N."/>
            <person name="Venter J.C."/>
        </authorList>
    </citation>
    <scope>NUCLEOTIDE SEQUENCE [LARGE SCALE GENOMIC DNA]</scope>
    <source>
        <strain evidence="1 2">MRI Z1-216</strain>
    </source>
</reference>
<name>A0AAD2WV10_STRAG</name>
<dbReference type="EMBL" id="ALSF01000075">
    <property type="protein sequence ID" value="EPU38712.1"/>
    <property type="molecule type" value="Genomic_DNA"/>
</dbReference>
<dbReference type="RefSeq" id="WP_000533775.1">
    <property type="nucleotide sequence ID" value="NZ_ALSF01000075.1"/>
</dbReference>
<gene>
    <name evidence="1" type="ORF">SAG0164_02890</name>
</gene>
<dbReference type="Proteomes" id="UP000015176">
    <property type="component" value="Unassembled WGS sequence"/>
</dbReference>
<sequence>MGRSNILSRCEQCSDNQCGLYKTRLKDKLLLVVQLVGNIRYSEFLTEGGVYHKGETLLEVITLGISYEYKSYGDIKVIKKYCADGSVVDYNMPILLMERIE</sequence>
<organism evidence="1 2">
    <name type="scientific">Streptococcus agalactiae MRI Z1-216</name>
    <dbReference type="NCBI Taxonomy" id="1154879"/>
    <lineage>
        <taxon>Bacteria</taxon>
        <taxon>Bacillati</taxon>
        <taxon>Bacillota</taxon>
        <taxon>Bacilli</taxon>
        <taxon>Lactobacillales</taxon>
        <taxon>Streptococcaceae</taxon>
        <taxon>Streptococcus</taxon>
    </lineage>
</organism>
<accession>A0AAD2WV10</accession>
<evidence type="ECO:0000313" key="2">
    <source>
        <dbReference type="Proteomes" id="UP000015176"/>
    </source>
</evidence>
<protein>
    <submittedName>
        <fullName evidence="1">CylX protein</fullName>
    </submittedName>
</protein>
<evidence type="ECO:0000313" key="1">
    <source>
        <dbReference type="EMBL" id="EPU38712.1"/>
    </source>
</evidence>
<dbReference type="AlphaFoldDB" id="A0AAD2WV10"/>